<evidence type="ECO:0000313" key="1">
    <source>
        <dbReference type="EMBL" id="SDZ39004.1"/>
    </source>
</evidence>
<dbReference type="STRING" id="405436.SAMN05444365_11298"/>
<gene>
    <name evidence="1" type="ORF">SAMN05444365_11298</name>
</gene>
<reference evidence="2" key="1">
    <citation type="submission" date="2016-10" db="EMBL/GenBank/DDBJ databases">
        <authorList>
            <person name="Varghese N."/>
            <person name="Submissions S."/>
        </authorList>
    </citation>
    <scope>NUCLEOTIDE SEQUENCE [LARGE SCALE GENOMIC DNA]</scope>
    <source>
        <strain evidence="2">DSM 45245</strain>
    </source>
</reference>
<proteinExistence type="predicted"/>
<protein>
    <submittedName>
        <fullName evidence="1">Uncharacterized protein, contains GYD domain</fullName>
    </submittedName>
</protein>
<evidence type="ECO:0000313" key="2">
    <source>
        <dbReference type="Proteomes" id="UP000242415"/>
    </source>
</evidence>
<dbReference type="OrthoDB" id="9796147at2"/>
<keyword evidence="2" id="KW-1185">Reference proteome</keyword>
<dbReference type="EMBL" id="FNPH01000012">
    <property type="protein sequence ID" value="SDZ39004.1"/>
    <property type="molecule type" value="Genomic_DNA"/>
</dbReference>
<organism evidence="1 2">
    <name type="scientific">Micromonospora pattaloongensis</name>
    <dbReference type="NCBI Taxonomy" id="405436"/>
    <lineage>
        <taxon>Bacteria</taxon>
        <taxon>Bacillati</taxon>
        <taxon>Actinomycetota</taxon>
        <taxon>Actinomycetes</taxon>
        <taxon>Micromonosporales</taxon>
        <taxon>Micromonosporaceae</taxon>
        <taxon>Micromonospora</taxon>
    </lineage>
</organism>
<dbReference type="InterPro" id="IPR014845">
    <property type="entry name" value="GYD/TTHA1554"/>
</dbReference>
<accession>A0A1H3SM40</accession>
<dbReference type="AlphaFoldDB" id="A0A1H3SM40"/>
<dbReference type="RefSeq" id="WP_139307409.1">
    <property type="nucleotide sequence ID" value="NZ_FNPH01000012.1"/>
</dbReference>
<name>A0A1H3SM40_9ACTN</name>
<dbReference type="Pfam" id="PF08734">
    <property type="entry name" value="GYD"/>
    <property type="match status" value="1"/>
</dbReference>
<sequence>MAKFLIRASYTQDGAKGLIKVGGTARRDTAAKAIGSLGGTLEAFYFSPGEEHVYIFCDLPDTKAVMALVTTVEAAGGSTASAVELLTAEDVDAAVKQKVDFAP</sequence>
<dbReference type="Proteomes" id="UP000242415">
    <property type="component" value="Unassembled WGS sequence"/>
</dbReference>